<dbReference type="Pfam" id="PF08443">
    <property type="entry name" value="RimK"/>
    <property type="match status" value="1"/>
</dbReference>
<keyword evidence="1" id="KW-0067">ATP-binding</keyword>
<dbReference type="SUPFAM" id="SSF56059">
    <property type="entry name" value="Glutathione synthetase ATP-binding domain-like"/>
    <property type="match status" value="1"/>
</dbReference>
<evidence type="ECO:0000313" key="4">
    <source>
        <dbReference type="Proteomes" id="UP000556026"/>
    </source>
</evidence>
<keyword evidence="1" id="KW-0547">Nucleotide-binding</keyword>
<reference evidence="4" key="1">
    <citation type="submission" date="2020-06" db="EMBL/GenBank/DDBJ databases">
        <title>Draft genomic sequence of Geomonas sp. Red330.</title>
        <authorList>
            <person name="Itoh H."/>
            <person name="Zhenxing X."/>
            <person name="Ushijima N."/>
            <person name="Masuda Y."/>
            <person name="Shiratori Y."/>
            <person name="Senoo K."/>
        </authorList>
    </citation>
    <scope>NUCLEOTIDE SEQUENCE [LARGE SCALE GENOMIC DNA]</scope>
    <source>
        <strain evidence="4">Red330</strain>
    </source>
</reference>
<organism evidence="3 4">
    <name type="scientific">Geomonas silvestris</name>
    <dbReference type="NCBI Taxonomy" id="2740184"/>
    <lineage>
        <taxon>Bacteria</taxon>
        <taxon>Pseudomonadati</taxon>
        <taxon>Thermodesulfobacteriota</taxon>
        <taxon>Desulfuromonadia</taxon>
        <taxon>Geobacterales</taxon>
        <taxon>Geobacteraceae</taxon>
        <taxon>Geomonas</taxon>
    </lineage>
</organism>
<dbReference type="PROSITE" id="PS50975">
    <property type="entry name" value="ATP_GRASP"/>
    <property type="match status" value="1"/>
</dbReference>
<dbReference type="AlphaFoldDB" id="A0A6V8MCZ8"/>
<dbReference type="InterPro" id="IPR011761">
    <property type="entry name" value="ATP-grasp"/>
</dbReference>
<evidence type="ECO:0000259" key="2">
    <source>
        <dbReference type="PROSITE" id="PS50975"/>
    </source>
</evidence>
<comment type="caution">
    <text evidence="3">The sequence shown here is derived from an EMBL/GenBank/DDBJ whole genome shotgun (WGS) entry which is preliminary data.</text>
</comment>
<keyword evidence="4" id="KW-1185">Reference proteome</keyword>
<evidence type="ECO:0000313" key="3">
    <source>
        <dbReference type="EMBL" id="GFO57774.1"/>
    </source>
</evidence>
<dbReference type="EMBL" id="BLXX01000001">
    <property type="protein sequence ID" value="GFO57774.1"/>
    <property type="molecule type" value="Genomic_DNA"/>
</dbReference>
<accession>A0A6V8MCZ8</accession>
<feature type="domain" description="ATP-grasp" evidence="2">
    <location>
        <begin position="149"/>
        <end position="345"/>
    </location>
</feature>
<dbReference type="GO" id="GO:0046872">
    <property type="term" value="F:metal ion binding"/>
    <property type="evidence" value="ECO:0007669"/>
    <property type="project" value="InterPro"/>
</dbReference>
<evidence type="ECO:0000256" key="1">
    <source>
        <dbReference type="PROSITE-ProRule" id="PRU00409"/>
    </source>
</evidence>
<protein>
    <recommendedName>
        <fullName evidence="2">ATP-grasp domain-containing protein</fullName>
    </recommendedName>
</protein>
<gene>
    <name evidence="3" type="ORF">GMST_00990</name>
</gene>
<dbReference type="InterPro" id="IPR013651">
    <property type="entry name" value="ATP-grasp_RimK-type"/>
</dbReference>
<dbReference type="RefSeq" id="WP_183352607.1">
    <property type="nucleotide sequence ID" value="NZ_BLXX01000001.1"/>
</dbReference>
<sequence length="391" mass="44862">MNKALVRLARSLPQAAKRYLKTQYDPYKYFASVWWEKYDKVLSGARVVPLRTGRKACIVIDPMLRHCYFEAACRELGVPYDLLDVGSPGWIAQLEANHYEVVFLRPFVLASYGKKFFDEVAFFLTRIKQLNMFPPINDIWFYESKIRCSYVLENFKIPHPKTYVFNDREKAARFLQETRFPLLFKTDIGSDASGVMILKDLSQGRKVLCSCFKSGFTNYFFDTNDKQLGYVLFQEYLPGVREIRVIRIGDSFFAYEKGRKGDFHSGSKVALFLNPDHEILDFVKGVTDLIETRCMSVDVFVTPGGQFLVNELQTFYGANEPGCYYFEDGKPVALGPGETHEMRVNGVNGRYFHGEDGWSFQEGDFARNAGCNLRVMLAYQALGVRLADFTA</sequence>
<name>A0A6V8MCZ8_9BACT</name>
<proteinExistence type="predicted"/>
<dbReference type="GO" id="GO:0005524">
    <property type="term" value="F:ATP binding"/>
    <property type="evidence" value="ECO:0007669"/>
    <property type="project" value="UniProtKB-UniRule"/>
</dbReference>
<dbReference type="Proteomes" id="UP000556026">
    <property type="component" value="Unassembled WGS sequence"/>
</dbReference>